<reference evidence="3 4" key="1">
    <citation type="submission" date="2019-08" db="EMBL/GenBank/DDBJ databases">
        <title>Whole genome of Aphis craccivora.</title>
        <authorList>
            <person name="Voronova N.V."/>
            <person name="Shulinski R.S."/>
            <person name="Bandarenka Y.V."/>
            <person name="Zhorov D.G."/>
            <person name="Warner D."/>
        </authorList>
    </citation>
    <scope>NUCLEOTIDE SEQUENCE [LARGE SCALE GENOMIC DNA]</scope>
    <source>
        <strain evidence="3">180601</strain>
        <tissue evidence="3">Whole Body</tissue>
    </source>
</reference>
<dbReference type="Pfam" id="PF02945">
    <property type="entry name" value="Endonuclease_7"/>
    <property type="match status" value="1"/>
</dbReference>
<dbReference type="AlphaFoldDB" id="A0A6G0W053"/>
<keyword evidence="1" id="KW-0479">Metal-binding</keyword>
<dbReference type="InterPro" id="IPR012337">
    <property type="entry name" value="RNaseH-like_sf"/>
</dbReference>
<sequence>MFKCEQCSSVFTTKHNLKTHQKKHEGLRFSCTFCPSTFSYKTGLNKHKKNFHGVVNVPVNRQPAQPIATPNVRQSVIHYAPPAESIQIAPQIFVPDISASGSNTSTDIRISDDDICMLAMDEYENEEEVNAVVCELINDILVGVFRHYNDYHTVYSYTTTGSNGKRVSSANTNSAVRAKKVRMDMVQSSGFLEISSSANRKIVWHYAKNINNVQIYSKFLQSLKPELIKILKNSIQKHAIKFNFKLEATYNRPNVLNTSENRAFKTTAIEMFHDSNIAEIIERAYLKLLNEKDEYSGRGSGFTLESIDGLLLAVYKYSPMSGSSYIKLPVCIEWKRGTINPQNADQKCFMYAILARHVTGSTVCRIEGNNYKQHEDKYNFKDITFPTPLSDISKFERNNLNVSVNVYGIEKKFQPPKKYPTYEVYPLRVVEEEKTNHFDLLLITDGDNSHYVYISNFSRLIRSQKTRHNGRAVFCKRCFTNFDNQNLKFKMYGQTALDQHKLVCGMHKPILPDMPKEGDCIEFKLWKNTVRHPFVIYADFESLLVKTGESMGKNTTIIHKHEALSYGFLVKVSDNVPVELLEEYEIPTGPVLYRGDDDHKDVAKHFIEAIVGVSRKIENLLKTNIPLTMTKNQEKTHQACTECNLCKCSLAGGDKVMDHDHLTGKFRQTLCSKCNLELQQPKFVPIFFHNLSNYDSHFIITELGYDTESISVIPNSEEKFISFSKYISSTFTVRFIDTFRFMASSLSSLAKNLITPDLNNFRETSKHFVIEDMPLVTRKGVYPYEYTDSWDKLNDKVLPRKRDFYSTLTESGIKESEFEHAKEVWDHFRCNTLGEYSDLYLKIDVLLLADIFENFRDVCMSTYNLDAAHYFTAPGLSFDAMLKFTKQKLALLSDYNMLLMFENGIRGGLVQACMRYAKANNMKTPGYDKTKEKSWIIYQDCNNLYGWAMSEYMPYGGFNWVEPSLDGLNDMKTKSDKGRVYEIDVTYPRNLHDKHNDLPFLPQNSIPPGSKVRKLMTTFENKKNYIVHYRNLQQAIENGLIVEKVHRVLEFDQSDWLSKYINLNTEMRKKAKNEFEKDFFKLMNNAVFGKTMQSKRKEMKMELVSCEGRLQKLINKTTFKHVTRYSENLNAVALENKIITFDKPIYIGFAVLDISKTMMYDYHYNVMQRHYEDRIKLMYTDTDSLIYLIKTDDFYKDLLNNTNLLNRVDTSDLSPSHPCYTTVRRKVPGFFSDEVNGNVITEFCGLRAKSY</sequence>
<dbReference type="PANTHER" id="PTHR31511:SF12">
    <property type="entry name" value="RHO TERMINATION FACTOR N-TERMINAL DOMAIN-CONTAINING PROTEIN"/>
    <property type="match status" value="1"/>
</dbReference>
<dbReference type="EMBL" id="VUJU01009987">
    <property type="protein sequence ID" value="KAF0716462.1"/>
    <property type="molecule type" value="Genomic_DNA"/>
</dbReference>
<dbReference type="Proteomes" id="UP000478052">
    <property type="component" value="Unassembled WGS sequence"/>
</dbReference>
<name>A0A6G0W053_APHCR</name>
<dbReference type="InterPro" id="IPR013087">
    <property type="entry name" value="Znf_C2H2_type"/>
</dbReference>
<evidence type="ECO:0000259" key="2">
    <source>
        <dbReference type="PROSITE" id="PS50157"/>
    </source>
</evidence>
<evidence type="ECO:0000313" key="4">
    <source>
        <dbReference type="Proteomes" id="UP000478052"/>
    </source>
</evidence>
<evidence type="ECO:0000313" key="3">
    <source>
        <dbReference type="EMBL" id="KAF0716462.1"/>
    </source>
</evidence>
<dbReference type="SUPFAM" id="SSF57667">
    <property type="entry name" value="beta-beta-alpha zinc fingers"/>
    <property type="match status" value="1"/>
</dbReference>
<dbReference type="PANTHER" id="PTHR31511">
    <property type="entry name" value="PROTEIN CBG23764"/>
    <property type="match status" value="1"/>
</dbReference>
<dbReference type="InterPro" id="IPR043502">
    <property type="entry name" value="DNA/RNA_pol_sf"/>
</dbReference>
<dbReference type="GO" id="GO:0008270">
    <property type="term" value="F:zinc ion binding"/>
    <property type="evidence" value="ECO:0007669"/>
    <property type="project" value="UniProtKB-KW"/>
</dbReference>
<dbReference type="OrthoDB" id="6622531at2759"/>
<dbReference type="SUPFAM" id="SSF56672">
    <property type="entry name" value="DNA/RNA polymerases"/>
    <property type="match status" value="1"/>
</dbReference>
<accession>A0A6G0W053</accession>
<keyword evidence="4" id="KW-1185">Reference proteome</keyword>
<keyword evidence="1" id="KW-0863">Zinc-finger</keyword>
<proteinExistence type="predicted"/>
<dbReference type="InterPro" id="IPR038563">
    <property type="entry name" value="Endonuclease_7_sf"/>
</dbReference>
<dbReference type="GO" id="GO:0042575">
    <property type="term" value="C:DNA polymerase complex"/>
    <property type="evidence" value="ECO:0007669"/>
    <property type="project" value="UniProtKB-ARBA"/>
</dbReference>
<feature type="domain" description="C2H2-type" evidence="2">
    <location>
        <begin position="2"/>
        <end position="29"/>
    </location>
</feature>
<feature type="non-terminal residue" evidence="3">
    <location>
        <position position="1251"/>
    </location>
</feature>
<dbReference type="GO" id="GO:0071897">
    <property type="term" value="P:DNA biosynthetic process"/>
    <property type="evidence" value="ECO:0007669"/>
    <property type="project" value="UniProtKB-ARBA"/>
</dbReference>
<dbReference type="PROSITE" id="PS00028">
    <property type="entry name" value="ZINC_FINGER_C2H2_1"/>
    <property type="match status" value="2"/>
</dbReference>
<feature type="domain" description="C2H2-type" evidence="2">
    <location>
        <begin position="29"/>
        <end position="52"/>
    </location>
</feature>
<dbReference type="InterPro" id="IPR004211">
    <property type="entry name" value="Endonuclease_7"/>
</dbReference>
<dbReference type="PROSITE" id="PS50157">
    <property type="entry name" value="ZINC_FINGER_C2H2_2"/>
    <property type="match status" value="2"/>
</dbReference>
<dbReference type="Gene3D" id="3.40.1800.10">
    <property type="entry name" value="His-Me finger endonucleases"/>
    <property type="match status" value="1"/>
</dbReference>
<dbReference type="SUPFAM" id="SSF53098">
    <property type="entry name" value="Ribonuclease H-like"/>
    <property type="match status" value="1"/>
</dbReference>
<evidence type="ECO:0000256" key="1">
    <source>
        <dbReference type="PROSITE-ProRule" id="PRU00042"/>
    </source>
</evidence>
<comment type="caution">
    <text evidence="3">The sequence shown here is derived from an EMBL/GenBank/DDBJ whole genome shotgun (WGS) entry which is preliminary data.</text>
</comment>
<keyword evidence="1" id="KW-0862">Zinc</keyword>
<gene>
    <name evidence="3" type="ORF">FWK35_00029040</name>
</gene>
<dbReference type="Gene3D" id="3.30.160.60">
    <property type="entry name" value="Classic Zinc Finger"/>
    <property type="match status" value="1"/>
</dbReference>
<dbReference type="SMART" id="SM00355">
    <property type="entry name" value="ZnF_C2H2"/>
    <property type="match status" value="2"/>
</dbReference>
<protein>
    <recommendedName>
        <fullName evidence="2">C2H2-type domain-containing protein</fullName>
    </recommendedName>
</protein>
<organism evidence="3 4">
    <name type="scientific">Aphis craccivora</name>
    <name type="common">Cowpea aphid</name>
    <dbReference type="NCBI Taxonomy" id="307492"/>
    <lineage>
        <taxon>Eukaryota</taxon>
        <taxon>Metazoa</taxon>
        <taxon>Ecdysozoa</taxon>
        <taxon>Arthropoda</taxon>
        <taxon>Hexapoda</taxon>
        <taxon>Insecta</taxon>
        <taxon>Pterygota</taxon>
        <taxon>Neoptera</taxon>
        <taxon>Paraneoptera</taxon>
        <taxon>Hemiptera</taxon>
        <taxon>Sternorrhyncha</taxon>
        <taxon>Aphidomorpha</taxon>
        <taxon>Aphidoidea</taxon>
        <taxon>Aphididae</taxon>
        <taxon>Aphidini</taxon>
        <taxon>Aphis</taxon>
        <taxon>Aphis</taxon>
    </lineage>
</organism>
<dbReference type="InterPro" id="IPR036236">
    <property type="entry name" value="Znf_C2H2_sf"/>
</dbReference>